<gene>
    <name evidence="4" type="ORF">J2T09_000014</name>
</gene>
<evidence type="ECO:0000256" key="1">
    <source>
        <dbReference type="ARBA" id="ARBA00022999"/>
    </source>
</evidence>
<dbReference type="EMBL" id="JAUSRF010000001">
    <property type="protein sequence ID" value="MDP9835273.1"/>
    <property type="molecule type" value="Genomic_DNA"/>
</dbReference>
<dbReference type="Pfam" id="PF22783">
    <property type="entry name" value="BapA_N"/>
    <property type="match status" value="1"/>
</dbReference>
<evidence type="ECO:0000313" key="4">
    <source>
        <dbReference type="EMBL" id="MDP9835273.1"/>
    </source>
</evidence>
<proteinExistence type="predicted"/>
<dbReference type="NCBIfam" id="NF033677">
    <property type="entry name" value="biofilm_BapA_N"/>
    <property type="match status" value="1"/>
</dbReference>
<dbReference type="RefSeq" id="WP_306829745.1">
    <property type="nucleotide sequence ID" value="NZ_JAUSRF010000001.1"/>
</dbReference>
<feature type="domain" description="Biofilm-associated protein BapA-like prefix-like" evidence="3">
    <location>
        <begin position="5"/>
        <end position="110"/>
    </location>
</feature>
<dbReference type="Gene3D" id="2.60.40.10">
    <property type="entry name" value="Immunoglobulins"/>
    <property type="match status" value="10"/>
</dbReference>
<accession>A0ABT9PLC2</accession>
<keyword evidence="5" id="KW-1185">Reference proteome</keyword>
<reference evidence="4 5" key="1">
    <citation type="submission" date="2023-07" db="EMBL/GenBank/DDBJ databases">
        <title>Sorghum-associated microbial communities from plants grown in Nebraska, USA.</title>
        <authorList>
            <person name="Schachtman D."/>
        </authorList>
    </citation>
    <scope>NUCLEOTIDE SEQUENCE [LARGE SCALE GENOMIC DNA]</scope>
    <source>
        <strain evidence="4 5">DS1307</strain>
    </source>
</reference>
<sequence length="2958" mass="288330">MVAVISDKASGRTSTVATSDISISRPSIIKLELSPTDISRTVRAGNDLVIDLKNGEQIRIDGFFTGEGEKRSELVLEDESGNVWNGDYTDALADFQFEPAGAVDQLVGGAAGGGGSVLGILGPLGLLGAVAAAAGGGGGGGDNGGGEEPGPGPKAPGVILGDGDAFLNAEETAGGNVVVTISLNNTGAVAGDKLTVNGTTITLTAAQIAAGEVEITLPAPADGQTLTVTASITDADGNTSPVTTVSAVVDTTAPTAPDVSLGDGDNVITGPEISNGQVAVRVDLAGTGAVAGDTLTVNGTAIVLTAAQITAGVVTTNVTAPANGQTLNVSVTLTDAAGNSSVPVAVSAVVNSELPGSPGVTLGDGDEYLNAEETAGGNVVVTISLGGTGAVAGDTLTVNGTTITLTAAQIAAGEVETTLPAPADGQTLTVTASVTDGDGNSSPPTTVSAVVDTTPPTAPAVSLGDGDNVITGPEISNGQVGVRIDLAGTGAVAGDTLTVNGTAIVLTAAQIAAGVVTTNVTAPANGQTLNVSVTLTDAAGNDSTPTSVSALVDTDLPGSPVITIGDGDAFINASEITGGSVSISVNIANTGAVAGNTLTVNGTAIVLTAAQIAAGVVETTLTAPADGQSLFVSATVTDSAGDVSPIATASALVDTTPPSLPTVTLGDGDAFLGTDEIAGGVVEVSVNLVGTGAAAGDTLTVNGTTIVLTANDISAGVVTTTVTAPAEGQPLTVTTTLTDAAGNASPPSTVTAVVDTTPPGVPAITLGNGDNVILAGELVNGSVPVRIDLTGTNAVAGDTLTVNGVSVTLTAAQVSAGVVNTSVPALNDGAQLTVTASLTDAAGNASQAASASAVMNTELPGVPGITLGDGDPYINASEVIGGQVTVTFNLAGTGAVAGDTLTINGIQTTLTATEIANGVATRPVTAPPDGGTLTVTATITDGSGLTSPAITVSAPVDTSAPSIPTLTVGDGDGFINAGEISNGAVAVRVSLTGTDADEGDTLTINGTAIVLTAAQIAAGAVDTTVPAPANGQTLSVNASLTDIAGNSSPITTVSVVIDTTPPGQPVLTVGNGDGFINSGEITNGQVAVSVSLNNTGAAVGDTLTVNGVQTVLTQAMITAGVVTTSVAAVGDGQTLTVEASLTDPAGNSSTVSTVTAEVDLTPPDSPIVTLGDGDLFINASEIVNGAVSVNIDLTGTGADVGDTVTINGTAIILTAADIAAQALVTSIAVPPSGETLTVNVSITDPAGNSSPTETVTVEVDTDLFGMPSITIGNGDAFVIDDEVVGGNVSVTIDITGTGAVAGDWLVVNGQIVPLTQADIDANLVQRDILVPTDGSPLTVTATLNDTAGNVSPIATASATVDLDVPTAPTVVLGNGDGLINAAEAAGGVVTVTVSIFGTGAVAGDRLIVNGTTTVLTQPMITAGEVVTTVPAAANGQTLTVTAQLSDAAGNLSPVDTVSELTDTVAPTLPGLILGSGGEFITVGDVVNGEVTLRVNIAGTGAEEGDIVTVNGIPTELQASDILAGFINIGIQVPPSGEDLDVEVSLTDAAGNTSPIAEVSATVDTIAPTVPTVTLGSVDGWLGIADIVGGRATVLVSLTNTGAQEGDILTVNGQTIVLTAQMIDDDLVTTSVPALADGQTLTVEAFLTDPAGNTSDIGSDTAEIDLTAPGQPLVTVGNGDGFINAVEATGGVVAVEVSLAGTGADEGDTLIVGGVPIPLTAQMIIDGVVPTTVPVLGQGPLVFDVTIRDQAGNTSPPITITTTVDTEAPDQPGVTLGNGDATIIFTELENGEVPVTISLGADAAIGDTLTVNGTTIILDATHIANSEVNLTLPAPGNGQTFNVSATITDAAGNVSLAGSAAATINTGIPGAPTLTLGDGDDFITADEIVGGLVTVRIDLAGTGASPGDILTVNGVPTPLTPAQITAGFLTTTVLAPLEGQPLNVSASINSGGNISATVTATAVVDTIAPGEVGVSIGDGNGFIVAGEISNGSVAVTIDLAGADAAPGDTLTVNGTTIVLTAAQIAAGSVVTSVTVPANGQTLTINATLADPAGNTSDITTVIAVVDTTAPGLPVISIGNGDGFILPGEITGGNVSVSVSLAGTGAVAGDILTINGTPTTLTAQDITTGSVTASILAPADGGTLNVSASLTDAAGNSSPIASVSAVVDTTVPTAPAVTLGNGDAYINAAEVIGGRVNVSVNISGSGAAAGDRLIVNGTTIVLTGAQISAGTVTTTVAAPTSGQTLTVNATITDASGNISLPGTAVALVDTTIPTPPTLSIGNGDAFIGIGEISGGSVAISVSLAGTGAVAGDTLTVNGTSIVLSAAQVLAGTVATSLAAPANGGTLNVSASITDVAGNTSTIANASAVVDTVAPTIPGISLGANGDAYINASEVIGGSVAVSVSLAGTGAVAGDRLTINGTTVVLTAAQVAAGVYATSITAPATGATLTVNALLTDAAGNTSPLATASAAVDTTPPAAPTVSFLNDTGTIGDGISTDGTIRVTGIEPGARWEYSTNGGTSWTLGSGPGFTLSTGSYGNVLVRQTDLAGNTSTRTVGPVSIINLVANDDATTIPLTINQQIVNQPKQTGAVGGILNLGLLGNAVDVSVLSGQSPLRFTVADNTTQQVSVKGAGAALAALNLLGEQNYDLLVYRVEDGQTQAQLVHTQTDWLVFNPGVLGLLLPSWTGSTIALPQFEGGGTYYVVLANPGGLLNLSALANMTVETTSNVVTDYRPVSGSVAGNVLTGDITVAGTIVSSVDQTAVSPTGLVIHGDHGTLTIGRNGAYSYQPDPLYTGMDGDTDTFTYTITSPDGSTSTAVLTITIDYPHGPQAMMMTASIEDVGNDDLMTMAMSFDDDTLDPTFMHASMREGTDTADPSGVDGNDLGSDQPNFEDLLMDQGGQEIDLTGLADTPEPDVSTTHDAVSADLPSTVAPAETTEHVTIDPFPASVLPEDQLHHVSVI</sequence>
<dbReference type="NCBIfam" id="TIGR01965">
    <property type="entry name" value="VCBS_repeat"/>
    <property type="match status" value="1"/>
</dbReference>
<keyword evidence="1" id="KW-0727">SH2 domain</keyword>
<dbReference type="PANTHER" id="PTHR15127:SF32">
    <property type="entry name" value="HEAVYWEIGHT, ISOFORM A"/>
    <property type="match status" value="1"/>
</dbReference>
<dbReference type="InterPro" id="IPR010221">
    <property type="entry name" value="VCBS_dom"/>
</dbReference>
<organism evidence="4 5">
    <name type="scientific">Neorhizobium huautlense</name>
    <dbReference type="NCBI Taxonomy" id="67774"/>
    <lineage>
        <taxon>Bacteria</taxon>
        <taxon>Pseudomonadati</taxon>
        <taxon>Pseudomonadota</taxon>
        <taxon>Alphaproteobacteria</taxon>
        <taxon>Hyphomicrobiales</taxon>
        <taxon>Rhizobiaceae</taxon>
        <taxon>Rhizobium/Agrobacterium group</taxon>
        <taxon>Neorhizobium</taxon>
    </lineage>
</organism>
<feature type="domain" description="Ig-like" evidence="2">
    <location>
        <begin position="2113"/>
        <end position="2166"/>
    </location>
</feature>
<dbReference type="InterPro" id="IPR013783">
    <property type="entry name" value="Ig-like_fold"/>
</dbReference>
<protein>
    <submittedName>
        <fullName evidence="4">VCBS repeat-containing protein</fullName>
    </submittedName>
</protein>
<dbReference type="Proteomes" id="UP001241472">
    <property type="component" value="Unassembled WGS sequence"/>
</dbReference>
<dbReference type="Pfam" id="PF17963">
    <property type="entry name" value="Big_9"/>
    <property type="match status" value="1"/>
</dbReference>
<dbReference type="PANTHER" id="PTHR15127">
    <property type="entry name" value="HEAVYWEIGHT, ISOFORM A"/>
    <property type="match status" value="1"/>
</dbReference>
<dbReference type="Pfam" id="PF12245">
    <property type="entry name" value="Big_3_2"/>
    <property type="match status" value="2"/>
</dbReference>
<evidence type="ECO:0000259" key="3">
    <source>
        <dbReference type="Pfam" id="PF22783"/>
    </source>
</evidence>
<dbReference type="InterPro" id="IPR022038">
    <property type="entry name" value="Ig-like_bact"/>
</dbReference>
<dbReference type="InterPro" id="IPR051846">
    <property type="entry name" value="SH2_domain_adapters"/>
</dbReference>
<evidence type="ECO:0000259" key="2">
    <source>
        <dbReference type="Pfam" id="PF12245"/>
    </source>
</evidence>
<evidence type="ECO:0000313" key="5">
    <source>
        <dbReference type="Proteomes" id="UP001241472"/>
    </source>
</evidence>
<comment type="caution">
    <text evidence="4">The sequence shown here is derived from an EMBL/GenBank/DDBJ whole genome shotgun (WGS) entry which is preliminary data.</text>
</comment>
<dbReference type="InterPro" id="IPR048051">
    <property type="entry name" value="BapA-like_prefix-like"/>
</dbReference>
<name>A0ABT9PLC2_9HYPH</name>
<feature type="domain" description="Ig-like" evidence="2">
    <location>
        <begin position="2329"/>
        <end position="2368"/>
    </location>
</feature>